<accession>A0A076EN24</accession>
<dbReference type="GO" id="GO:0016787">
    <property type="term" value="F:hydrolase activity"/>
    <property type="evidence" value="ECO:0007669"/>
    <property type="project" value="UniProtKB-KW"/>
</dbReference>
<dbReference type="Proteomes" id="UP000028488">
    <property type="component" value="Chromosome"/>
</dbReference>
<dbReference type="GO" id="GO:0046872">
    <property type="term" value="F:metal ion binding"/>
    <property type="evidence" value="ECO:0007669"/>
    <property type="project" value="UniProtKB-KW"/>
</dbReference>
<dbReference type="CDD" id="cd16025">
    <property type="entry name" value="PAS_like"/>
    <property type="match status" value="1"/>
</dbReference>
<feature type="domain" description="Sulfatase N-terminal" evidence="5">
    <location>
        <begin position="33"/>
        <end position="464"/>
    </location>
</feature>
<dbReference type="PANTHER" id="PTHR42693:SF43">
    <property type="entry name" value="BLL2667 PROTEIN"/>
    <property type="match status" value="1"/>
</dbReference>
<evidence type="ECO:0000259" key="5">
    <source>
        <dbReference type="Pfam" id="PF00884"/>
    </source>
</evidence>
<reference evidence="6 7" key="1">
    <citation type="submission" date="2014-07" db="EMBL/GenBank/DDBJ databases">
        <title>Genome Sequence of Rhodococcus opacus Strain R7, a Biodegrader of Mono- and Polycyclic Aromatic Hydrocarbons.</title>
        <authorList>
            <person name="Di Gennaro P."/>
            <person name="Zampolli J."/>
            <person name="Presti I."/>
            <person name="Cappelletti M."/>
            <person name="D'Ursi P."/>
            <person name="Orro A."/>
            <person name="Mezzelani A."/>
            <person name="Milanesi L."/>
        </authorList>
    </citation>
    <scope>NUCLEOTIDE SEQUENCE [LARGE SCALE GENOMIC DNA]</scope>
    <source>
        <strain evidence="6 7">R7</strain>
    </source>
</reference>
<keyword evidence="4" id="KW-0106">Calcium</keyword>
<dbReference type="EMBL" id="CP008947">
    <property type="protein sequence ID" value="AII07505.1"/>
    <property type="molecule type" value="Genomic_DNA"/>
</dbReference>
<dbReference type="Gene3D" id="3.40.720.10">
    <property type="entry name" value="Alkaline Phosphatase, subunit A"/>
    <property type="match status" value="1"/>
</dbReference>
<name>A0A076EN24_RHOOP</name>
<dbReference type="InterPro" id="IPR050738">
    <property type="entry name" value="Sulfatase"/>
</dbReference>
<dbReference type="Gene3D" id="3.30.1120.10">
    <property type="match status" value="1"/>
</dbReference>
<keyword evidence="2" id="KW-0479">Metal-binding</keyword>
<evidence type="ECO:0000256" key="4">
    <source>
        <dbReference type="ARBA" id="ARBA00022837"/>
    </source>
</evidence>
<dbReference type="PANTHER" id="PTHR42693">
    <property type="entry name" value="ARYLSULFATASE FAMILY MEMBER"/>
    <property type="match status" value="1"/>
</dbReference>
<organism evidence="6 7">
    <name type="scientific">Rhodococcus opacus</name>
    <name type="common">Nocardia opaca</name>
    <dbReference type="NCBI Taxonomy" id="37919"/>
    <lineage>
        <taxon>Bacteria</taxon>
        <taxon>Bacillati</taxon>
        <taxon>Actinomycetota</taxon>
        <taxon>Actinomycetes</taxon>
        <taxon>Mycobacteriales</taxon>
        <taxon>Nocardiaceae</taxon>
        <taxon>Rhodococcus</taxon>
    </lineage>
</organism>
<dbReference type="RefSeq" id="WP_128640545.1">
    <property type="nucleotide sequence ID" value="NZ_CP008947.1"/>
</dbReference>
<dbReference type="InterPro" id="IPR024607">
    <property type="entry name" value="Sulfatase_CS"/>
</dbReference>
<dbReference type="PROSITE" id="PS00523">
    <property type="entry name" value="SULFATASE_1"/>
    <property type="match status" value="1"/>
</dbReference>
<evidence type="ECO:0000256" key="1">
    <source>
        <dbReference type="ARBA" id="ARBA00008779"/>
    </source>
</evidence>
<dbReference type="eggNOG" id="COG3119">
    <property type="taxonomic scope" value="Bacteria"/>
</dbReference>
<proteinExistence type="inferred from homology"/>
<dbReference type="InterPro" id="IPR017850">
    <property type="entry name" value="Alkaline_phosphatase_core_sf"/>
</dbReference>
<dbReference type="AlphaFoldDB" id="A0A076EN24"/>
<gene>
    <name evidence="6" type="ORF">EP51_23745</name>
</gene>
<dbReference type="Pfam" id="PF00884">
    <property type="entry name" value="Sulfatase"/>
    <property type="match status" value="1"/>
</dbReference>
<keyword evidence="3" id="KW-0378">Hydrolase</keyword>
<sequence length="784" mass="86396">MARNQRGKIAVDIRDSVPDWEPYLPTPAPDGAPNILLLAWDDVGYGTMDVFGGPVDTPTMRRIANMGTKYANFHTTALCSPTRASLLTGRNATTNGMATIAEFSSGFPGISTHIPFENAFISEVLAEQGWNTYCVGKWHLTPGEETNMSAVKSRWPLGRGFERFYGFLGGETNSWYPDLVYDNHPVDAPGTPENGYHLSKDLSDKAIEFIRDAKSVDPDKPFFMYLAPQAGHAPHHVPAEWADRYKGRFDEGYEAIRAGILQQQKHMGLLPENTELSPINPHGEPTRTGPDGQPWPKLDTVRPWASLTADEQRLFARMAEVFAGFVSYADDQLGRVIDFLEDSGQLDNTLIVVISDNGASGEGGPNGSFNEWRFFNGVADTTEETLPHLDELGGPASYNHYNTGWAWAFDTPFPYWKRWAGYEGGIADMCMVAWPAKLEPRSEPLHQYIHAVDIVPTIYELVGIEPPRTLGGYLQNPIEGESFAASLTDATVPGKELQFYTMLGQRSLYQRGWLATAVHPPLSGWGHYEHDVWELYHLDEDRAQTKDLAAQEPERLATLKSLWFYYAGLYNGLPLDDRSALEQVVAERPHSGKKRDQYVYYPDCADVPESAGVPINGRSFTIAAGVRLDTADAEGVLYAHGGVAGGHSLYLKDRRLHYVYNWLGTHLQEITAESEITPGSHVCTAEFTVEGKNTDPAVPGFAGAVTLYVDDQRVAGGNIVTQPGAFCLVGDGICVGRDSASPVTPDYTAPFTFTGGAIDKVVVDVSGDRYIDHEAQVRAWFAID</sequence>
<evidence type="ECO:0000313" key="7">
    <source>
        <dbReference type="Proteomes" id="UP000028488"/>
    </source>
</evidence>
<comment type="similarity">
    <text evidence="1">Belongs to the sulfatase family.</text>
</comment>
<evidence type="ECO:0000256" key="3">
    <source>
        <dbReference type="ARBA" id="ARBA00022801"/>
    </source>
</evidence>
<evidence type="ECO:0000256" key="2">
    <source>
        <dbReference type="ARBA" id="ARBA00022723"/>
    </source>
</evidence>
<protein>
    <submittedName>
        <fullName evidence="6">Arylsulfatase</fullName>
    </submittedName>
</protein>
<dbReference type="SUPFAM" id="SSF53649">
    <property type="entry name" value="Alkaline phosphatase-like"/>
    <property type="match status" value="1"/>
</dbReference>
<dbReference type="InterPro" id="IPR000917">
    <property type="entry name" value="Sulfatase_N"/>
</dbReference>
<evidence type="ECO:0000313" key="6">
    <source>
        <dbReference type="EMBL" id="AII07505.1"/>
    </source>
</evidence>